<organism evidence="2 3">
    <name type="scientific">Choiromyces venosus 120613-1</name>
    <dbReference type="NCBI Taxonomy" id="1336337"/>
    <lineage>
        <taxon>Eukaryota</taxon>
        <taxon>Fungi</taxon>
        <taxon>Dikarya</taxon>
        <taxon>Ascomycota</taxon>
        <taxon>Pezizomycotina</taxon>
        <taxon>Pezizomycetes</taxon>
        <taxon>Pezizales</taxon>
        <taxon>Tuberaceae</taxon>
        <taxon>Choiromyces</taxon>
    </lineage>
</organism>
<evidence type="ECO:0000313" key="2">
    <source>
        <dbReference type="EMBL" id="RPB04464.1"/>
    </source>
</evidence>
<sequence length="78" mass="8800">MIIIVFYLTQAVNTPPFSSQPNPTTTTKLPKSFTPEHVIQSRKNNPSPPENTTRDKVGGRFDSAERRYTYIAEFGLAQ</sequence>
<protein>
    <submittedName>
        <fullName evidence="2">Uncharacterized protein</fullName>
    </submittedName>
</protein>
<dbReference type="AlphaFoldDB" id="A0A3N4K1M7"/>
<evidence type="ECO:0000256" key="1">
    <source>
        <dbReference type="SAM" id="MobiDB-lite"/>
    </source>
</evidence>
<reference evidence="2 3" key="1">
    <citation type="journal article" date="2018" name="Nat. Ecol. Evol.">
        <title>Pezizomycetes genomes reveal the molecular basis of ectomycorrhizal truffle lifestyle.</title>
        <authorList>
            <person name="Murat C."/>
            <person name="Payen T."/>
            <person name="Noel B."/>
            <person name="Kuo A."/>
            <person name="Morin E."/>
            <person name="Chen J."/>
            <person name="Kohler A."/>
            <person name="Krizsan K."/>
            <person name="Balestrini R."/>
            <person name="Da Silva C."/>
            <person name="Montanini B."/>
            <person name="Hainaut M."/>
            <person name="Levati E."/>
            <person name="Barry K.W."/>
            <person name="Belfiori B."/>
            <person name="Cichocki N."/>
            <person name="Clum A."/>
            <person name="Dockter R.B."/>
            <person name="Fauchery L."/>
            <person name="Guy J."/>
            <person name="Iotti M."/>
            <person name="Le Tacon F."/>
            <person name="Lindquist E.A."/>
            <person name="Lipzen A."/>
            <person name="Malagnac F."/>
            <person name="Mello A."/>
            <person name="Molinier V."/>
            <person name="Miyauchi S."/>
            <person name="Poulain J."/>
            <person name="Riccioni C."/>
            <person name="Rubini A."/>
            <person name="Sitrit Y."/>
            <person name="Splivallo R."/>
            <person name="Traeger S."/>
            <person name="Wang M."/>
            <person name="Zifcakova L."/>
            <person name="Wipf D."/>
            <person name="Zambonelli A."/>
            <person name="Paolocci F."/>
            <person name="Nowrousian M."/>
            <person name="Ottonello S."/>
            <person name="Baldrian P."/>
            <person name="Spatafora J.W."/>
            <person name="Henrissat B."/>
            <person name="Nagy L.G."/>
            <person name="Aury J.M."/>
            <person name="Wincker P."/>
            <person name="Grigoriev I.V."/>
            <person name="Bonfante P."/>
            <person name="Martin F.M."/>
        </authorList>
    </citation>
    <scope>NUCLEOTIDE SEQUENCE [LARGE SCALE GENOMIC DNA]</scope>
    <source>
        <strain evidence="2 3">120613-1</strain>
    </source>
</reference>
<evidence type="ECO:0000313" key="3">
    <source>
        <dbReference type="Proteomes" id="UP000276215"/>
    </source>
</evidence>
<proteinExistence type="predicted"/>
<feature type="compositionally biased region" description="Polar residues" evidence="1">
    <location>
        <begin position="15"/>
        <end position="29"/>
    </location>
</feature>
<gene>
    <name evidence="2" type="ORF">L873DRAFT_1799347</name>
</gene>
<feature type="compositionally biased region" description="Basic and acidic residues" evidence="1">
    <location>
        <begin position="52"/>
        <end position="61"/>
    </location>
</feature>
<dbReference type="EMBL" id="ML120358">
    <property type="protein sequence ID" value="RPB04464.1"/>
    <property type="molecule type" value="Genomic_DNA"/>
</dbReference>
<feature type="region of interest" description="Disordered" evidence="1">
    <location>
        <begin position="15"/>
        <end position="61"/>
    </location>
</feature>
<dbReference type="Proteomes" id="UP000276215">
    <property type="component" value="Unassembled WGS sequence"/>
</dbReference>
<accession>A0A3N4K1M7</accession>
<keyword evidence="3" id="KW-1185">Reference proteome</keyword>
<name>A0A3N4K1M7_9PEZI</name>